<evidence type="ECO:0000313" key="1">
    <source>
        <dbReference type="EMBL" id="KAH9493629.1"/>
    </source>
</evidence>
<gene>
    <name evidence="1" type="ORF">DERF_014368</name>
</gene>
<sequence length="83" mass="9610">MINKLRPAFLRIGYAGRQNEESKDNAANICTHRIVTIFTVYLHLVRYYRPAESKPEIEAVNSTTQHLNTMTARRTMDCRIVSI</sequence>
<proteinExistence type="predicted"/>
<dbReference type="EMBL" id="ASGP02000008">
    <property type="protein sequence ID" value="KAH9493629.1"/>
    <property type="molecule type" value="Genomic_DNA"/>
</dbReference>
<reference evidence="1" key="2">
    <citation type="journal article" date="2022" name="Res Sq">
        <title>Comparative Genomics Reveals Insights into the Divergent Evolution of Astigmatic Mites and Household Pest Adaptations.</title>
        <authorList>
            <person name="Xiong Q."/>
            <person name="Wan A.T.-Y."/>
            <person name="Liu X.-Y."/>
            <person name="Fung C.S.-H."/>
            <person name="Xiao X."/>
            <person name="Malainual N."/>
            <person name="Hou J."/>
            <person name="Wang L."/>
            <person name="Wang M."/>
            <person name="Yang K."/>
            <person name="Cui Y."/>
            <person name="Leung E."/>
            <person name="Nong W."/>
            <person name="Shin S.-K."/>
            <person name="Au S."/>
            <person name="Jeong K.Y."/>
            <person name="Chew F.T."/>
            <person name="Hui J."/>
            <person name="Leung T.F."/>
            <person name="Tungtrongchitr A."/>
            <person name="Zhong N."/>
            <person name="Liu Z."/>
            <person name="Tsui S."/>
        </authorList>
    </citation>
    <scope>NUCLEOTIDE SEQUENCE</scope>
    <source>
        <strain evidence="1">Derf</strain>
        <tissue evidence="1">Whole organism</tissue>
    </source>
</reference>
<keyword evidence="2" id="KW-1185">Reference proteome</keyword>
<comment type="caution">
    <text evidence="1">The sequence shown here is derived from an EMBL/GenBank/DDBJ whole genome shotgun (WGS) entry which is preliminary data.</text>
</comment>
<organism evidence="1 2">
    <name type="scientific">Dermatophagoides farinae</name>
    <name type="common">American house dust mite</name>
    <dbReference type="NCBI Taxonomy" id="6954"/>
    <lineage>
        <taxon>Eukaryota</taxon>
        <taxon>Metazoa</taxon>
        <taxon>Ecdysozoa</taxon>
        <taxon>Arthropoda</taxon>
        <taxon>Chelicerata</taxon>
        <taxon>Arachnida</taxon>
        <taxon>Acari</taxon>
        <taxon>Acariformes</taxon>
        <taxon>Sarcoptiformes</taxon>
        <taxon>Astigmata</taxon>
        <taxon>Psoroptidia</taxon>
        <taxon>Analgoidea</taxon>
        <taxon>Pyroglyphidae</taxon>
        <taxon>Dermatophagoidinae</taxon>
        <taxon>Dermatophagoides</taxon>
    </lineage>
</organism>
<dbReference type="Proteomes" id="UP000790347">
    <property type="component" value="Unassembled WGS sequence"/>
</dbReference>
<dbReference type="AlphaFoldDB" id="A0A922HI56"/>
<accession>A0A922HI56</accession>
<protein>
    <submittedName>
        <fullName evidence="1">Uncharacterized protein</fullName>
    </submittedName>
</protein>
<name>A0A922HI56_DERFA</name>
<reference evidence="1" key="1">
    <citation type="submission" date="2013-05" db="EMBL/GenBank/DDBJ databases">
        <authorList>
            <person name="Yim A.K.Y."/>
            <person name="Chan T.F."/>
            <person name="Ji K.M."/>
            <person name="Liu X.Y."/>
            <person name="Zhou J.W."/>
            <person name="Li R.Q."/>
            <person name="Yang K.Y."/>
            <person name="Li J."/>
            <person name="Li M."/>
            <person name="Law P.T.W."/>
            <person name="Wu Y.L."/>
            <person name="Cai Z.L."/>
            <person name="Qin H."/>
            <person name="Bao Y."/>
            <person name="Leung R.K.K."/>
            <person name="Ng P.K.S."/>
            <person name="Zou J."/>
            <person name="Zhong X.J."/>
            <person name="Ran P.X."/>
            <person name="Zhong N.S."/>
            <person name="Liu Z.G."/>
            <person name="Tsui S.K.W."/>
        </authorList>
    </citation>
    <scope>NUCLEOTIDE SEQUENCE</scope>
    <source>
        <strain evidence="1">Derf</strain>
        <tissue evidence="1">Whole organism</tissue>
    </source>
</reference>
<evidence type="ECO:0000313" key="2">
    <source>
        <dbReference type="Proteomes" id="UP000790347"/>
    </source>
</evidence>